<dbReference type="PANTHER" id="PTHR11933:SF6">
    <property type="entry name" value="THIL AANH DOMAIN-CONTAINING PROTEIN"/>
    <property type="match status" value="1"/>
</dbReference>
<keyword evidence="2" id="KW-0067">ATP-binding</keyword>
<name>A0A1F5VN22_9BACT</name>
<feature type="domain" description="NFACT protein RNA binding" evidence="4">
    <location>
        <begin position="234"/>
        <end position="310"/>
    </location>
</feature>
<comment type="caution">
    <text evidence="5">The sequence shown here is derived from an EMBL/GenBank/DDBJ whole genome shotgun (WGS) entry which is preliminary data.</text>
</comment>
<evidence type="ECO:0000256" key="2">
    <source>
        <dbReference type="ARBA" id="ARBA00022840"/>
    </source>
</evidence>
<dbReference type="EMBL" id="MFGW01000133">
    <property type="protein sequence ID" value="OGF64678.1"/>
    <property type="molecule type" value="Genomic_DNA"/>
</dbReference>
<evidence type="ECO:0000313" key="6">
    <source>
        <dbReference type="Proteomes" id="UP000178943"/>
    </source>
</evidence>
<dbReference type="InterPro" id="IPR014729">
    <property type="entry name" value="Rossmann-like_a/b/a_fold"/>
</dbReference>
<dbReference type="GO" id="GO:0004810">
    <property type="term" value="F:CCA tRNA nucleotidyltransferase activity"/>
    <property type="evidence" value="ECO:0007669"/>
    <property type="project" value="InterPro"/>
</dbReference>
<dbReference type="InterPro" id="IPR020536">
    <property type="entry name" value="ThiI_AANH"/>
</dbReference>
<organism evidence="5 6">
    <name type="scientific">Candidatus Fischerbacteria bacterium RBG_13_37_8</name>
    <dbReference type="NCBI Taxonomy" id="1817863"/>
    <lineage>
        <taxon>Bacteria</taxon>
        <taxon>Candidatus Fischeribacteriota</taxon>
    </lineage>
</organism>
<dbReference type="Proteomes" id="UP000178943">
    <property type="component" value="Unassembled WGS sequence"/>
</dbReference>
<evidence type="ECO:0000259" key="4">
    <source>
        <dbReference type="Pfam" id="PF18297"/>
    </source>
</evidence>
<gene>
    <name evidence="5" type="ORF">A2Y62_08280</name>
</gene>
<dbReference type="PANTHER" id="PTHR11933">
    <property type="entry name" value="TRNA 5-METHYLAMINOMETHYL-2-THIOURIDYLATE -METHYLTRANSFERASE"/>
    <property type="match status" value="1"/>
</dbReference>
<dbReference type="GO" id="GO:0005524">
    <property type="term" value="F:ATP binding"/>
    <property type="evidence" value="ECO:0007669"/>
    <property type="project" value="UniProtKB-KW"/>
</dbReference>
<dbReference type="SUPFAM" id="SSF52402">
    <property type="entry name" value="Adenine nucleotide alpha hydrolases-like"/>
    <property type="match status" value="1"/>
</dbReference>
<sequence length="328" mass="36225">MNKKAIVMLSGGLDSTLAAKLMLEQGIECIGINFVSIFCTCTSRKKKEAGCASEALKIGKELGISVHTFPKGMDYFAVVQNPKYGYGKGMNPCIDCRIYILKKAKALMSEYGASFIVTGEVLGQRPMSQQRHQLNIIEKQTGLKGLILRPLSAHLLPETIPEQAGIVDRTKLLNISGRSRKQQIELAESSGITDYPCAAGGCLLTDKIFAQKLKDLFVHKKNYTMIDLKLLKIGRHFRINENTKIILGRDQSENMMIESLASCYTLFRPADIPGPTAAVDGELNDEVMSELMKLMLRYSDSTNETTIKLLKSGKSTRTFTGCSIKNRG</sequence>
<dbReference type="InterPro" id="IPR059101">
    <property type="entry name" value="NFACT-R_2"/>
</dbReference>
<accession>A0A1F5VN22</accession>
<dbReference type="Pfam" id="PF18297">
    <property type="entry name" value="NFACT-R_2"/>
    <property type="match status" value="1"/>
</dbReference>
<feature type="domain" description="Thil AANH" evidence="3">
    <location>
        <begin position="3"/>
        <end position="151"/>
    </location>
</feature>
<reference evidence="5 6" key="1">
    <citation type="journal article" date="2016" name="Nat. Commun.">
        <title>Thousands of microbial genomes shed light on interconnected biogeochemical processes in an aquifer system.</title>
        <authorList>
            <person name="Anantharaman K."/>
            <person name="Brown C.T."/>
            <person name="Hug L.A."/>
            <person name="Sharon I."/>
            <person name="Castelle C.J."/>
            <person name="Probst A.J."/>
            <person name="Thomas B.C."/>
            <person name="Singh A."/>
            <person name="Wilkins M.J."/>
            <person name="Karaoz U."/>
            <person name="Brodie E.L."/>
            <person name="Williams K.H."/>
            <person name="Hubbard S.S."/>
            <person name="Banfield J.F."/>
        </authorList>
    </citation>
    <scope>NUCLEOTIDE SEQUENCE [LARGE SCALE GENOMIC DNA]</scope>
</reference>
<dbReference type="AlphaFoldDB" id="A0A1F5VN22"/>
<dbReference type="Gene3D" id="3.40.50.620">
    <property type="entry name" value="HUPs"/>
    <property type="match status" value="1"/>
</dbReference>
<evidence type="ECO:0000259" key="3">
    <source>
        <dbReference type="Pfam" id="PF02568"/>
    </source>
</evidence>
<evidence type="ECO:0000313" key="5">
    <source>
        <dbReference type="EMBL" id="OGF64678.1"/>
    </source>
</evidence>
<protein>
    <submittedName>
        <fullName evidence="5">Uncharacterized protein</fullName>
    </submittedName>
</protein>
<dbReference type="Pfam" id="PF02568">
    <property type="entry name" value="ThiI"/>
    <property type="match status" value="1"/>
</dbReference>
<proteinExistence type="predicted"/>
<evidence type="ECO:0000256" key="1">
    <source>
        <dbReference type="ARBA" id="ARBA00022741"/>
    </source>
</evidence>
<dbReference type="STRING" id="1817863.A2Y62_08280"/>
<keyword evidence="1" id="KW-0547">Nucleotide-binding</keyword>